<evidence type="ECO:0000313" key="10">
    <source>
        <dbReference type="EMBL" id="KAI1853024.1"/>
    </source>
</evidence>
<keyword evidence="11" id="KW-1185">Reference proteome</keyword>
<keyword evidence="4 7" id="KW-0378">Hydrolase</keyword>
<reference evidence="10" key="1">
    <citation type="submission" date="2021-03" db="EMBL/GenBank/DDBJ databases">
        <title>Revisited historic fungal species revealed as producer of novel bioactive compounds through whole genome sequencing and comparative genomics.</title>
        <authorList>
            <person name="Vignolle G.A."/>
            <person name="Hochenegger N."/>
            <person name="Mach R.L."/>
            <person name="Mach-Aigner A.R."/>
            <person name="Javad Rahimi M."/>
            <person name="Salim K.A."/>
            <person name="Chan C.M."/>
            <person name="Lim L.B.L."/>
            <person name="Cai F."/>
            <person name="Druzhinina I.S."/>
            <person name="U'Ren J.M."/>
            <person name="Derntl C."/>
        </authorList>
    </citation>
    <scope>NUCLEOTIDE SEQUENCE</scope>
    <source>
        <strain evidence="10">TUCIM 5799</strain>
    </source>
</reference>
<evidence type="ECO:0000256" key="8">
    <source>
        <dbReference type="SAM" id="SignalP"/>
    </source>
</evidence>
<dbReference type="GO" id="GO:0006508">
    <property type="term" value="P:proteolysis"/>
    <property type="evidence" value="ECO:0007669"/>
    <property type="project" value="UniProtKB-KW"/>
</dbReference>
<evidence type="ECO:0000256" key="7">
    <source>
        <dbReference type="RuleBase" id="RU000454"/>
    </source>
</evidence>
<dbReference type="OrthoDB" id="660550at2759"/>
<dbReference type="PROSITE" id="PS00141">
    <property type="entry name" value="ASP_PROTEASE"/>
    <property type="match status" value="1"/>
</dbReference>
<proteinExistence type="inferred from homology"/>
<comment type="similarity">
    <text evidence="1 7">Belongs to the peptidase A1 family.</text>
</comment>
<dbReference type="CDD" id="cd05471">
    <property type="entry name" value="pepsin_like"/>
    <property type="match status" value="1"/>
</dbReference>
<dbReference type="InterPro" id="IPR033121">
    <property type="entry name" value="PEPTIDASE_A1"/>
</dbReference>
<name>A0A9P9W9W5_9PEZI</name>
<evidence type="ECO:0000256" key="4">
    <source>
        <dbReference type="ARBA" id="ARBA00022801"/>
    </source>
</evidence>
<dbReference type="InterPro" id="IPR021109">
    <property type="entry name" value="Peptidase_aspartic_dom_sf"/>
</dbReference>
<keyword evidence="3 7" id="KW-0064">Aspartyl protease</keyword>
<feature type="disulfide bond" evidence="6">
    <location>
        <begin position="136"/>
        <end position="142"/>
    </location>
</feature>
<dbReference type="Pfam" id="PF00026">
    <property type="entry name" value="Asp"/>
    <property type="match status" value="1"/>
</dbReference>
<dbReference type="FunFam" id="2.40.70.10:FF:000115">
    <property type="entry name" value="Lysosomal aspartic protease"/>
    <property type="match status" value="1"/>
</dbReference>
<feature type="active site" evidence="5">
    <location>
        <position position="303"/>
    </location>
</feature>
<dbReference type="Gene3D" id="2.40.70.10">
    <property type="entry name" value="Acid Proteases"/>
    <property type="match status" value="2"/>
</dbReference>
<keyword evidence="6" id="KW-1015">Disulfide bond</keyword>
<evidence type="ECO:0000256" key="1">
    <source>
        <dbReference type="ARBA" id="ARBA00007447"/>
    </source>
</evidence>
<dbReference type="PANTHER" id="PTHR47966">
    <property type="entry name" value="BETA-SITE APP-CLEAVING ENZYME, ISOFORM A-RELATED"/>
    <property type="match status" value="1"/>
</dbReference>
<dbReference type="PRINTS" id="PR00792">
    <property type="entry name" value="PEPSIN"/>
</dbReference>
<dbReference type="InterPro" id="IPR001969">
    <property type="entry name" value="Aspartic_peptidase_AS"/>
</dbReference>
<evidence type="ECO:0000256" key="2">
    <source>
        <dbReference type="ARBA" id="ARBA00022670"/>
    </source>
</evidence>
<keyword evidence="8" id="KW-0732">Signal</keyword>
<organism evidence="10 11">
    <name type="scientific">Neoarthrinium moseri</name>
    <dbReference type="NCBI Taxonomy" id="1658444"/>
    <lineage>
        <taxon>Eukaryota</taxon>
        <taxon>Fungi</taxon>
        <taxon>Dikarya</taxon>
        <taxon>Ascomycota</taxon>
        <taxon>Pezizomycotina</taxon>
        <taxon>Sordariomycetes</taxon>
        <taxon>Xylariomycetidae</taxon>
        <taxon>Amphisphaeriales</taxon>
        <taxon>Apiosporaceae</taxon>
        <taxon>Neoarthrinium</taxon>
    </lineage>
</organism>
<evidence type="ECO:0000259" key="9">
    <source>
        <dbReference type="PROSITE" id="PS51767"/>
    </source>
</evidence>
<feature type="chain" id="PRO_5040517203" description="Peptidase A1 domain-containing protein" evidence="8">
    <location>
        <begin position="16"/>
        <end position="449"/>
    </location>
</feature>
<accession>A0A9P9W9W5</accession>
<dbReference type="PANTHER" id="PTHR47966:SF51">
    <property type="entry name" value="BETA-SITE APP-CLEAVING ENZYME, ISOFORM A-RELATED"/>
    <property type="match status" value="1"/>
</dbReference>
<feature type="signal peptide" evidence="8">
    <location>
        <begin position="1"/>
        <end position="15"/>
    </location>
</feature>
<dbReference type="AlphaFoldDB" id="A0A9P9W9W5"/>
<dbReference type="InterPro" id="IPR034164">
    <property type="entry name" value="Pepsin-like_dom"/>
</dbReference>
<evidence type="ECO:0000313" key="11">
    <source>
        <dbReference type="Proteomes" id="UP000829685"/>
    </source>
</evidence>
<dbReference type="GO" id="GO:0004190">
    <property type="term" value="F:aspartic-type endopeptidase activity"/>
    <property type="evidence" value="ECO:0007669"/>
    <property type="project" value="UniProtKB-KW"/>
</dbReference>
<keyword evidence="2 7" id="KW-0645">Protease</keyword>
<evidence type="ECO:0000256" key="6">
    <source>
        <dbReference type="PIRSR" id="PIRSR601461-2"/>
    </source>
</evidence>
<evidence type="ECO:0000256" key="5">
    <source>
        <dbReference type="PIRSR" id="PIRSR601461-1"/>
    </source>
</evidence>
<dbReference type="Proteomes" id="UP000829685">
    <property type="component" value="Unassembled WGS sequence"/>
</dbReference>
<dbReference type="EMBL" id="JAFIMR010000058">
    <property type="protein sequence ID" value="KAI1853024.1"/>
    <property type="molecule type" value="Genomic_DNA"/>
</dbReference>
<dbReference type="SUPFAM" id="SSF50630">
    <property type="entry name" value="Acid proteases"/>
    <property type="match status" value="1"/>
</dbReference>
<evidence type="ECO:0000256" key="3">
    <source>
        <dbReference type="ARBA" id="ARBA00022750"/>
    </source>
</evidence>
<gene>
    <name evidence="10" type="ORF">JX265_012780</name>
</gene>
<dbReference type="PROSITE" id="PS51767">
    <property type="entry name" value="PEPTIDASE_A1"/>
    <property type="match status" value="1"/>
</dbReference>
<feature type="domain" description="Peptidase A1" evidence="9">
    <location>
        <begin position="102"/>
        <end position="443"/>
    </location>
</feature>
<comment type="caution">
    <text evidence="10">The sequence shown here is derived from an EMBL/GenBank/DDBJ whole genome shotgun (WGS) entry which is preliminary data.</text>
</comment>
<dbReference type="InterPro" id="IPR001461">
    <property type="entry name" value="Aspartic_peptidase_A1"/>
</dbReference>
<protein>
    <recommendedName>
        <fullName evidence="9">Peptidase A1 domain-containing protein</fullName>
    </recommendedName>
</protein>
<feature type="active site" evidence="5">
    <location>
        <position position="123"/>
    </location>
</feature>
<sequence length="449" mass="46850">MKSTVALSLLSGALALPAANPAPQTVSFGKRNMLTRPNGEANVAGILASLNHTLHKYNLKPLPYYAPVAVLQAELFSVDVEKRQANLPLIDQTQLGTEDVAYYGSITIGGGDGKAQKFNVIFDTGSADAWVPGPSCTKARGCTHTTKYDQGGRDLGTKTSIQYGSGSTEGENYVDDLTIAGLTSKSQTLISVTTAAGFTQVDADGLVGMGFSSIAQDNGTTVFENLIAQGTVQADEFSFYLGRVSEKTGRNSQLTLGGRDSTKYKGNFVTVPVSSQTYWQVALDGVKVGGKKVAGTAGQAAIDTGTTILLAPTAVAKAVFDAIPGSIGLNLAGEHIYLYPCNTAVTNIPKITFAGQDLAINPLDFKLGSLSAADVDNLALGDRALAAQIREQMARAGLCIAGFAGGDLTGIDDLYIVGDTFIKNWYSVFSYSAANGKPAVLFAPNIGQS</sequence>